<keyword evidence="2" id="KW-1185">Reference proteome</keyword>
<name>A0ABN7JYN3_9HYPH</name>
<evidence type="ECO:0000313" key="1">
    <source>
        <dbReference type="EMBL" id="CAD7052436.1"/>
    </source>
</evidence>
<accession>A0ABN7JYN3</accession>
<sequence length="356" mass="39731">MRGDAHKHSRYASKAIVLVCILVCGSGALAGEEDVSAKVMFSGHSLLDNPLPDWVERIVRSKGGFLEWEEQIVIGSPVRVRTWGDGGWSGYRRGKNRGGDDRDIAKELRQPQDGEPYDALVLAESHSVLGAIIWEDAVGYLRHFHDRFTEGNPAGQTFYYHAWLDIDKTAPAAWLEHEKNSETVWQCIVDRVNLSLSDEERPATLQVMPAGEALTELVRRILSGDIPELPGPPRQQLDRVFSDDVHMTELGAYYLAALHYAVLFGRTPEGAAAPSHVSPKLAFALQRLAWFVARRHQDESRSHKADMSMCRTEITKKACISYWTLKGESGEIANCRSFFSSTLGEQGGNPFVWPVE</sequence>
<gene>
    <name evidence="1" type="ORF">RHAB21_04447</name>
</gene>
<reference evidence="1 2" key="1">
    <citation type="submission" date="2020-11" db="EMBL/GenBank/DDBJ databases">
        <authorList>
            <person name="Lassalle F."/>
        </authorList>
    </citation>
    <scope>NUCLEOTIDE SEQUENCE [LARGE SCALE GENOMIC DNA]</scope>
    <source>
        <strain evidence="1 2">AB21</strain>
    </source>
</reference>
<protein>
    <submittedName>
        <fullName evidence="1">Uncharacterized protein</fullName>
    </submittedName>
</protein>
<dbReference type="EMBL" id="CABFWE030000011">
    <property type="protein sequence ID" value="CAD7052436.1"/>
    <property type="molecule type" value="Genomic_DNA"/>
</dbReference>
<dbReference type="Proteomes" id="UP000601041">
    <property type="component" value="Unassembled WGS sequence"/>
</dbReference>
<evidence type="ECO:0000313" key="2">
    <source>
        <dbReference type="Proteomes" id="UP000601041"/>
    </source>
</evidence>
<proteinExistence type="predicted"/>
<dbReference type="InterPro" id="IPR036514">
    <property type="entry name" value="SGNH_hydro_sf"/>
</dbReference>
<comment type="caution">
    <text evidence="1">The sequence shown here is derived from an EMBL/GenBank/DDBJ whole genome shotgun (WGS) entry which is preliminary data.</text>
</comment>
<dbReference type="Gene3D" id="3.40.50.1110">
    <property type="entry name" value="SGNH hydrolase"/>
    <property type="match status" value="1"/>
</dbReference>
<organism evidence="1 2">
    <name type="scientific">Pseudorhizobium halotolerans</name>
    <dbReference type="NCBI Taxonomy" id="1233081"/>
    <lineage>
        <taxon>Bacteria</taxon>
        <taxon>Pseudomonadati</taxon>
        <taxon>Pseudomonadota</taxon>
        <taxon>Alphaproteobacteria</taxon>
        <taxon>Hyphomicrobiales</taxon>
        <taxon>Rhizobiaceae</taxon>
        <taxon>Rhizobium/Agrobacterium group</taxon>
        <taxon>Pseudorhizobium</taxon>
    </lineage>
</organism>